<evidence type="ECO:0000256" key="9">
    <source>
        <dbReference type="PROSITE-ProRule" id="PRU00418"/>
    </source>
</evidence>
<evidence type="ECO:0000256" key="8">
    <source>
        <dbReference type="PIRSR" id="PIRSR000699-2"/>
    </source>
</evidence>
<comment type="cofactor">
    <cofactor evidence="8">
        <name>Mg(2+)</name>
        <dbReference type="ChEBI" id="CHEBI:18420"/>
    </cofactor>
    <text evidence="8">Binds 1 Mg(2+) ion per trimer.</text>
</comment>
<name>A0A120GNX3_9BACI</name>
<evidence type="ECO:0000256" key="7">
    <source>
        <dbReference type="PIRSR" id="PIRSR000699-1"/>
    </source>
</evidence>
<sequence length="107" mass="12136">MEASLPISFQMILHGGNSRSHSMEALQFAKSGEIEQAKKSLQKAKEELTLAHRIQTNLIQNEAGGNNTEISLILIHAQDHLMNAITVKDLAEEFIYLYKELKEMKER</sequence>
<dbReference type="FunFam" id="1.20.58.80:FF:000001">
    <property type="entry name" value="PTS system, lactose-specific IIa component"/>
    <property type="match status" value="1"/>
</dbReference>
<comment type="subcellular location">
    <subcellularLocation>
        <location evidence="1">Cytoplasm</location>
    </subcellularLocation>
</comment>
<accession>A0A120GNX3</accession>
<evidence type="ECO:0000313" key="10">
    <source>
        <dbReference type="EMBL" id="KWW16604.1"/>
    </source>
</evidence>
<dbReference type="EMBL" id="LNNH01000032">
    <property type="protein sequence ID" value="KWW16604.1"/>
    <property type="molecule type" value="Genomic_DNA"/>
</dbReference>
<evidence type="ECO:0000256" key="2">
    <source>
        <dbReference type="ARBA" id="ARBA00022448"/>
    </source>
</evidence>
<keyword evidence="8" id="KW-0479">Metal-binding</keyword>
<dbReference type="Gene3D" id="1.20.58.80">
    <property type="entry name" value="Phosphotransferase system, lactose/cellobiose-type IIA subunit"/>
    <property type="match status" value="1"/>
</dbReference>
<gene>
    <name evidence="10" type="ORF">AS888_24590</name>
</gene>
<dbReference type="GO" id="GO:0046872">
    <property type="term" value="F:metal ion binding"/>
    <property type="evidence" value="ECO:0007669"/>
    <property type="project" value="UniProtKB-KW"/>
</dbReference>
<dbReference type="GO" id="GO:0009401">
    <property type="term" value="P:phosphoenolpyruvate-dependent sugar phosphotransferase system"/>
    <property type="evidence" value="ECO:0007669"/>
    <property type="project" value="UniProtKB-KW"/>
</dbReference>
<keyword evidence="11" id="KW-1185">Reference proteome</keyword>
<evidence type="ECO:0000256" key="3">
    <source>
        <dbReference type="ARBA" id="ARBA00022490"/>
    </source>
</evidence>
<organism evidence="10 11">
    <name type="scientific">Peribacillus simplex</name>
    <dbReference type="NCBI Taxonomy" id="1478"/>
    <lineage>
        <taxon>Bacteria</taxon>
        <taxon>Bacillati</taxon>
        <taxon>Bacillota</taxon>
        <taxon>Bacilli</taxon>
        <taxon>Bacillales</taxon>
        <taxon>Bacillaceae</taxon>
        <taxon>Peribacillus</taxon>
    </lineage>
</organism>
<feature type="active site" description="Tele-phosphohistidine intermediate" evidence="7">
    <location>
        <position position="76"/>
    </location>
</feature>
<reference evidence="10 11" key="1">
    <citation type="submission" date="2015-11" db="EMBL/GenBank/DDBJ databases">
        <title>Genome Sequence of Bacillus simplex strain VanAntwerpen2.</title>
        <authorList>
            <person name="Couger M.B."/>
        </authorList>
    </citation>
    <scope>NUCLEOTIDE SEQUENCE [LARGE SCALE GENOMIC DNA]</scope>
    <source>
        <strain evidence="10 11">VanAntwerpen02</strain>
    </source>
</reference>
<dbReference type="SUPFAM" id="SSF46973">
    <property type="entry name" value="Enzyme IIa from lactose specific PTS, IIa-lac"/>
    <property type="match status" value="1"/>
</dbReference>
<keyword evidence="8" id="KW-0460">Magnesium</keyword>
<dbReference type="CDD" id="cd00215">
    <property type="entry name" value="PTS_IIA_lac"/>
    <property type="match status" value="1"/>
</dbReference>
<keyword evidence="6" id="KW-0598">Phosphotransferase system</keyword>
<dbReference type="InterPro" id="IPR003188">
    <property type="entry name" value="PTS_IIA_lac/cel"/>
</dbReference>
<proteinExistence type="predicted"/>
<dbReference type="AlphaFoldDB" id="A0A120GNX3"/>
<feature type="binding site" evidence="8">
    <location>
        <position position="79"/>
    </location>
    <ligand>
        <name>Mg(2+)</name>
        <dbReference type="ChEBI" id="CHEBI:18420"/>
        <note>ligand shared between all trimeric partners</note>
    </ligand>
</feature>
<protein>
    <submittedName>
        <fullName evidence="10">PTS cellobiose transporter subunit IIA</fullName>
    </submittedName>
</protein>
<evidence type="ECO:0000256" key="6">
    <source>
        <dbReference type="ARBA" id="ARBA00022683"/>
    </source>
</evidence>
<keyword evidence="4" id="KW-0762">Sugar transport</keyword>
<evidence type="ECO:0000256" key="5">
    <source>
        <dbReference type="ARBA" id="ARBA00022679"/>
    </source>
</evidence>
<keyword evidence="2" id="KW-0813">Transport</keyword>
<dbReference type="Pfam" id="PF02255">
    <property type="entry name" value="PTS_IIA"/>
    <property type="match status" value="1"/>
</dbReference>
<evidence type="ECO:0000256" key="1">
    <source>
        <dbReference type="ARBA" id="ARBA00004496"/>
    </source>
</evidence>
<evidence type="ECO:0000256" key="4">
    <source>
        <dbReference type="ARBA" id="ARBA00022597"/>
    </source>
</evidence>
<dbReference type="Proteomes" id="UP000064189">
    <property type="component" value="Unassembled WGS sequence"/>
</dbReference>
<dbReference type="PANTHER" id="PTHR34382:SF7">
    <property type="entry name" value="PTS SYSTEM N,N'-DIACETYLCHITOBIOSE-SPECIFIC EIIA COMPONENT"/>
    <property type="match status" value="1"/>
</dbReference>
<keyword evidence="5" id="KW-0808">Transferase</keyword>
<dbReference type="InterPro" id="IPR036542">
    <property type="entry name" value="PTS_IIA_lac/cel_sf"/>
</dbReference>
<dbReference type="PIRSF" id="PIRSF000699">
    <property type="entry name" value="PTS_IILac_III"/>
    <property type="match status" value="1"/>
</dbReference>
<dbReference type="GO" id="GO:0005737">
    <property type="term" value="C:cytoplasm"/>
    <property type="evidence" value="ECO:0007669"/>
    <property type="project" value="UniProtKB-SubCell"/>
</dbReference>
<dbReference type="PROSITE" id="PS51095">
    <property type="entry name" value="PTS_EIIA_TYPE_3"/>
    <property type="match status" value="1"/>
</dbReference>
<dbReference type="GO" id="GO:0016740">
    <property type="term" value="F:transferase activity"/>
    <property type="evidence" value="ECO:0007669"/>
    <property type="project" value="UniProtKB-KW"/>
</dbReference>
<evidence type="ECO:0000313" key="11">
    <source>
        <dbReference type="Proteomes" id="UP000064189"/>
    </source>
</evidence>
<feature type="modified residue" description="Phosphohistidine; by HPr" evidence="9">
    <location>
        <position position="76"/>
    </location>
</feature>
<comment type="caution">
    <text evidence="10">The sequence shown here is derived from an EMBL/GenBank/DDBJ whole genome shotgun (WGS) entry which is preliminary data.</text>
</comment>
<keyword evidence="3" id="KW-0963">Cytoplasm</keyword>
<dbReference type="PANTHER" id="PTHR34382">
    <property type="entry name" value="PTS SYSTEM N,N'-DIACETYLCHITOBIOSE-SPECIFIC EIIA COMPONENT"/>
    <property type="match status" value="1"/>
</dbReference>